<dbReference type="Pfam" id="PF00171">
    <property type="entry name" value="Aldedh"/>
    <property type="match status" value="1"/>
</dbReference>
<dbReference type="GO" id="GO:0004029">
    <property type="term" value="F:aldehyde dehydrogenase (NAD+) activity"/>
    <property type="evidence" value="ECO:0007669"/>
    <property type="project" value="TreeGrafter"/>
</dbReference>
<protein>
    <recommendedName>
        <fullName evidence="4">Aldehyde dehydrogenase</fullName>
    </recommendedName>
</protein>
<dbReference type="PIRSF" id="PIRSF036492">
    <property type="entry name" value="ALDH"/>
    <property type="match status" value="1"/>
</dbReference>
<comment type="similarity">
    <text evidence="1 4 7">Belongs to the aldehyde dehydrogenase family.</text>
</comment>
<accession>A0YDQ4</accession>
<reference evidence="9 10" key="1">
    <citation type="journal article" date="2010" name="J. Bacteriol.">
        <title>Genome sequence of the oligotrophic marine Gammaproteobacterium HTCC2143, isolated from the Oregon Coast.</title>
        <authorList>
            <person name="Oh H.M."/>
            <person name="Kang I."/>
            <person name="Ferriera S."/>
            <person name="Giovannoni S.J."/>
            <person name="Cho J.C."/>
        </authorList>
    </citation>
    <scope>NUCLEOTIDE SEQUENCE [LARGE SCALE GENOMIC DNA]</scope>
    <source>
        <strain evidence="9 10">HTCC2143</strain>
    </source>
</reference>
<evidence type="ECO:0000256" key="5">
    <source>
        <dbReference type="PIRSR" id="PIRSR036492-1"/>
    </source>
</evidence>
<dbReference type="SUPFAM" id="SSF53720">
    <property type="entry name" value="ALDH-like"/>
    <property type="match status" value="1"/>
</dbReference>
<proteinExistence type="inferred from homology"/>
<evidence type="ECO:0000256" key="3">
    <source>
        <dbReference type="ARBA" id="ARBA00023027"/>
    </source>
</evidence>
<dbReference type="InterPro" id="IPR016162">
    <property type="entry name" value="Ald_DH_N"/>
</dbReference>
<evidence type="ECO:0000256" key="2">
    <source>
        <dbReference type="ARBA" id="ARBA00023002"/>
    </source>
</evidence>
<dbReference type="eggNOG" id="COG1012">
    <property type="taxonomic scope" value="Bacteria"/>
</dbReference>
<evidence type="ECO:0000259" key="8">
    <source>
        <dbReference type="Pfam" id="PF00171"/>
    </source>
</evidence>
<dbReference type="InterPro" id="IPR015590">
    <property type="entry name" value="Aldehyde_DH_dom"/>
</dbReference>
<keyword evidence="10" id="KW-1185">Reference proteome</keyword>
<dbReference type="PROSITE" id="PS00687">
    <property type="entry name" value="ALDEHYDE_DEHYDR_GLU"/>
    <property type="match status" value="1"/>
</dbReference>
<organism evidence="9 10">
    <name type="scientific">marine gamma proteobacterium HTCC2143</name>
    <dbReference type="NCBI Taxonomy" id="247633"/>
    <lineage>
        <taxon>Bacteria</taxon>
        <taxon>Pseudomonadati</taxon>
        <taxon>Pseudomonadota</taxon>
        <taxon>Gammaproteobacteria</taxon>
        <taxon>Cellvibrionales</taxon>
        <taxon>Spongiibacteraceae</taxon>
        <taxon>BD1-7 clade</taxon>
    </lineage>
</organism>
<dbReference type="FunFam" id="3.40.309.10:FF:000003">
    <property type="entry name" value="Aldehyde dehydrogenase"/>
    <property type="match status" value="1"/>
</dbReference>
<dbReference type="InterPro" id="IPR029510">
    <property type="entry name" value="Ald_DH_CS_GLU"/>
</dbReference>
<feature type="domain" description="Aldehyde dehydrogenase" evidence="8">
    <location>
        <begin position="10"/>
        <end position="448"/>
    </location>
</feature>
<dbReference type="GO" id="GO:0005737">
    <property type="term" value="C:cytoplasm"/>
    <property type="evidence" value="ECO:0007669"/>
    <property type="project" value="TreeGrafter"/>
</dbReference>
<evidence type="ECO:0000256" key="1">
    <source>
        <dbReference type="ARBA" id="ARBA00009986"/>
    </source>
</evidence>
<gene>
    <name evidence="9" type="ORF">GP2143_10087</name>
</gene>
<dbReference type="AlphaFoldDB" id="A0YDQ4"/>
<dbReference type="InterPro" id="IPR016163">
    <property type="entry name" value="Ald_DH_C"/>
</dbReference>
<dbReference type="EMBL" id="AAVT01000005">
    <property type="protein sequence ID" value="EAW30938.1"/>
    <property type="molecule type" value="Genomic_DNA"/>
</dbReference>
<dbReference type="InterPro" id="IPR012394">
    <property type="entry name" value="Aldehyde_DH_NAD(P)"/>
</dbReference>
<dbReference type="STRING" id="247633.GP2143_10087"/>
<keyword evidence="3" id="KW-0520">NAD</keyword>
<dbReference type="OrthoDB" id="9812625at2"/>
<name>A0YDQ4_9GAMM</name>
<dbReference type="PANTHER" id="PTHR43570">
    <property type="entry name" value="ALDEHYDE DEHYDROGENASE"/>
    <property type="match status" value="1"/>
</dbReference>
<dbReference type="Gene3D" id="3.40.309.10">
    <property type="entry name" value="Aldehyde Dehydrogenase, Chain A, domain 2"/>
    <property type="match status" value="1"/>
</dbReference>
<feature type="active site" evidence="5 6">
    <location>
        <position position="221"/>
    </location>
</feature>
<dbReference type="CDD" id="cd07133">
    <property type="entry name" value="ALDH_CALDH_CalB"/>
    <property type="match status" value="1"/>
</dbReference>
<dbReference type="Proteomes" id="UP000004931">
    <property type="component" value="Unassembled WGS sequence"/>
</dbReference>
<dbReference type="PANTHER" id="PTHR43570:SF20">
    <property type="entry name" value="ALDEHYDE DEHYDROGENASE ALDX-RELATED"/>
    <property type="match status" value="1"/>
</dbReference>
<dbReference type="GO" id="GO:0006081">
    <property type="term" value="P:aldehyde metabolic process"/>
    <property type="evidence" value="ECO:0007669"/>
    <property type="project" value="InterPro"/>
</dbReference>
<feature type="active site" evidence="5">
    <location>
        <position position="255"/>
    </location>
</feature>
<keyword evidence="2 4" id="KW-0560">Oxidoreductase</keyword>
<sequence>MSAIENTIEDSLQKTLQAQKEAYLDEGYVSYETRIDRLDRALSQVLKYQDEICEALISDFGHRSRDLSKLTDVAASVGPLKHAKKHLKKWMKNEKRNTMFPLGLLGARSRIEYQPLGVIGILSPWNFPVNLTFGPLASAFAAGNRAMIKPSEFTPATSSVIKKMLDEVFDETEVAVVTGGPEVGAAFSALPFDHMIFTGATSVGRHVMAAAAKNLVPVTLELGGKSPVLIGRSANLDQTADRVMMGKTMNAGQVCLAPDYLLVAEEQCDNLVELLKVKATAMFPTIKDNEDYTSVVNERHYQRLNSYLDDAREKGATIIPINPANEDFSDQKHHKIPPTLVLGATDDMLIMQEEIFGPLLPVRTYKEYREAINYVNSNPRPLGLYYFGHDAAEEAFTLTRTTSGGVTLNDVIMHITQEDLPFGGVGPSGMGSYHGFDGFKTFSHAKAIYKQSNKNIADMVGLKPPFGKKTKNAIKMQLK</sequence>
<evidence type="ECO:0000256" key="6">
    <source>
        <dbReference type="PROSITE-ProRule" id="PRU10007"/>
    </source>
</evidence>
<evidence type="ECO:0000256" key="7">
    <source>
        <dbReference type="RuleBase" id="RU003345"/>
    </source>
</evidence>
<evidence type="ECO:0000313" key="10">
    <source>
        <dbReference type="Proteomes" id="UP000004931"/>
    </source>
</evidence>
<comment type="caution">
    <text evidence="9">The sequence shown here is derived from an EMBL/GenBank/DDBJ whole genome shotgun (WGS) entry which is preliminary data.</text>
</comment>
<evidence type="ECO:0000256" key="4">
    <source>
        <dbReference type="PIRNR" id="PIRNR036492"/>
    </source>
</evidence>
<evidence type="ECO:0000313" key="9">
    <source>
        <dbReference type="EMBL" id="EAW30938.1"/>
    </source>
</evidence>
<dbReference type="Gene3D" id="3.40.605.10">
    <property type="entry name" value="Aldehyde Dehydrogenase, Chain A, domain 1"/>
    <property type="match status" value="1"/>
</dbReference>
<dbReference type="InterPro" id="IPR016161">
    <property type="entry name" value="Ald_DH/histidinol_DH"/>
</dbReference>